<dbReference type="InterPro" id="IPR014721">
    <property type="entry name" value="Ribsml_uS5_D2-typ_fold_subgr"/>
</dbReference>
<dbReference type="EMBL" id="RBWV01000010">
    <property type="protein sequence ID" value="RKS77355.1"/>
    <property type="molecule type" value="Genomic_DNA"/>
</dbReference>
<organism evidence="6 7">
    <name type="scientific">Motilibacter peucedani</name>
    <dbReference type="NCBI Taxonomy" id="598650"/>
    <lineage>
        <taxon>Bacteria</taxon>
        <taxon>Bacillati</taxon>
        <taxon>Actinomycetota</taxon>
        <taxon>Actinomycetes</taxon>
        <taxon>Motilibacterales</taxon>
        <taxon>Motilibacteraceae</taxon>
        <taxon>Motilibacter</taxon>
    </lineage>
</organism>
<dbReference type="GO" id="GO:0005524">
    <property type="term" value="F:ATP binding"/>
    <property type="evidence" value="ECO:0007669"/>
    <property type="project" value="UniProtKB-KW"/>
</dbReference>
<evidence type="ECO:0000256" key="3">
    <source>
        <dbReference type="ARBA" id="ARBA00022840"/>
    </source>
</evidence>
<feature type="domain" description="MCM C-terminal AAA(+) ATPase" evidence="5">
    <location>
        <begin position="304"/>
        <end position="362"/>
    </location>
</feature>
<proteinExistence type="inferred from homology"/>
<dbReference type="GO" id="GO:0003677">
    <property type="term" value="F:DNA binding"/>
    <property type="evidence" value="ECO:0007669"/>
    <property type="project" value="InterPro"/>
</dbReference>
<dbReference type="Gene3D" id="3.30.230.10">
    <property type="match status" value="1"/>
</dbReference>
<dbReference type="Pfam" id="PF01078">
    <property type="entry name" value="Mg_chelatase"/>
    <property type="match status" value="1"/>
</dbReference>
<dbReference type="InterPro" id="IPR045006">
    <property type="entry name" value="CHLI-like"/>
</dbReference>
<dbReference type="SMART" id="SM00382">
    <property type="entry name" value="AAA"/>
    <property type="match status" value="1"/>
</dbReference>
<evidence type="ECO:0000256" key="1">
    <source>
        <dbReference type="ARBA" id="ARBA00006354"/>
    </source>
</evidence>
<keyword evidence="3" id="KW-0067">ATP-binding</keyword>
<dbReference type="Pfam" id="PF13541">
    <property type="entry name" value="ChlI"/>
    <property type="match status" value="1"/>
</dbReference>
<dbReference type="InterPro" id="IPR001208">
    <property type="entry name" value="MCM_dom"/>
</dbReference>
<evidence type="ECO:0000256" key="4">
    <source>
        <dbReference type="SAM" id="MobiDB-lite"/>
    </source>
</evidence>
<dbReference type="PROSITE" id="PS50051">
    <property type="entry name" value="MCM_2"/>
    <property type="match status" value="1"/>
</dbReference>
<accession>A0A420XR59</accession>
<dbReference type="InterPro" id="IPR025158">
    <property type="entry name" value="Mg_chelat-rel_C"/>
</dbReference>
<evidence type="ECO:0000259" key="5">
    <source>
        <dbReference type="PROSITE" id="PS50051"/>
    </source>
</evidence>
<name>A0A420XR59_9ACTN</name>
<comment type="caution">
    <text evidence="6">The sequence shown here is derived from an EMBL/GenBank/DDBJ whole genome shotgun (WGS) entry which is preliminary data.</text>
</comment>
<dbReference type="Gene3D" id="3.40.50.300">
    <property type="entry name" value="P-loop containing nucleotide triphosphate hydrolases"/>
    <property type="match status" value="1"/>
</dbReference>
<keyword evidence="2" id="KW-0547">Nucleotide-binding</keyword>
<feature type="region of interest" description="Disordered" evidence="4">
    <location>
        <begin position="177"/>
        <end position="204"/>
    </location>
</feature>
<dbReference type="InterPro" id="IPR003593">
    <property type="entry name" value="AAA+_ATPase"/>
</dbReference>
<gene>
    <name evidence="6" type="ORF">CLV35_1041</name>
</gene>
<keyword evidence="7" id="KW-1185">Reference proteome</keyword>
<protein>
    <submittedName>
        <fullName evidence="6">Magnesium chelatase family protein</fullName>
    </submittedName>
</protein>
<dbReference type="NCBIfam" id="TIGR00368">
    <property type="entry name" value="YifB family Mg chelatase-like AAA ATPase"/>
    <property type="match status" value="1"/>
</dbReference>
<evidence type="ECO:0000256" key="2">
    <source>
        <dbReference type="ARBA" id="ARBA00022741"/>
    </source>
</evidence>
<dbReference type="InParanoid" id="A0A420XR59"/>
<dbReference type="Pfam" id="PF13335">
    <property type="entry name" value="Mg_chelatase_C"/>
    <property type="match status" value="1"/>
</dbReference>
<dbReference type="OrthoDB" id="9813147at2"/>
<dbReference type="InterPro" id="IPR004482">
    <property type="entry name" value="Mg_chelat-rel"/>
</dbReference>
<reference evidence="6 7" key="1">
    <citation type="submission" date="2018-10" db="EMBL/GenBank/DDBJ databases">
        <title>Genomic Encyclopedia of Archaeal and Bacterial Type Strains, Phase II (KMG-II): from individual species to whole genera.</title>
        <authorList>
            <person name="Goeker M."/>
        </authorList>
    </citation>
    <scope>NUCLEOTIDE SEQUENCE [LARGE SCALE GENOMIC DNA]</scope>
    <source>
        <strain evidence="6 7">RP-AC37</strain>
    </source>
</reference>
<dbReference type="Proteomes" id="UP000281955">
    <property type="component" value="Unassembled WGS sequence"/>
</dbReference>
<dbReference type="SUPFAM" id="SSF52540">
    <property type="entry name" value="P-loop containing nucleoside triphosphate hydrolases"/>
    <property type="match status" value="1"/>
</dbReference>
<comment type="similarity">
    <text evidence="1">Belongs to the Mg-chelatase subunits D/I family. ComM subfamily.</text>
</comment>
<evidence type="ECO:0000313" key="6">
    <source>
        <dbReference type="EMBL" id="RKS77355.1"/>
    </source>
</evidence>
<dbReference type="FunCoup" id="A0A420XR59">
    <property type="interactions" value="19"/>
</dbReference>
<dbReference type="InterPro" id="IPR027417">
    <property type="entry name" value="P-loop_NTPase"/>
</dbReference>
<evidence type="ECO:0000313" key="7">
    <source>
        <dbReference type="Proteomes" id="UP000281955"/>
    </source>
</evidence>
<feature type="compositionally biased region" description="Pro residues" evidence="4">
    <location>
        <begin position="179"/>
        <end position="188"/>
    </location>
</feature>
<dbReference type="PANTHER" id="PTHR32039:SF7">
    <property type="entry name" value="COMPETENCE PROTEIN COMM"/>
    <property type="match status" value="1"/>
</dbReference>
<dbReference type="AlphaFoldDB" id="A0A420XR59"/>
<dbReference type="SUPFAM" id="SSF54211">
    <property type="entry name" value="Ribosomal protein S5 domain 2-like"/>
    <property type="match status" value="1"/>
</dbReference>
<dbReference type="InterPro" id="IPR020568">
    <property type="entry name" value="Ribosomal_Su5_D2-typ_SF"/>
</dbReference>
<dbReference type="InterPro" id="IPR000523">
    <property type="entry name" value="Mg_chelatse_chII-like_cat_dom"/>
</dbReference>
<dbReference type="PANTHER" id="PTHR32039">
    <property type="entry name" value="MAGNESIUM-CHELATASE SUBUNIT CHLI"/>
    <property type="match status" value="1"/>
</dbReference>
<sequence>MALGRARAVALLGVDGAVVEVEAHIAAGLPGFSLVGLPDAALSEARDRVRAALVNSGEPWPQSRITVGLSPASLPKRGSGFDLAVAAAIMLAAGQQAQPPVHPEVLKDALLLAELGLDGRLRPVPGVLPAVAAAARAGVRAVFVAEPNAAEAALVPGVEVVGLRSVAQLGALLRRLPVPDEPPLPAPQRPLGSGTVPEPSDKDLSDVVGQHEARHAVEVAAAGGHALFLVGAPGTGKTMLAERMPGLLPPLTPEEALEVTAVHSLAGTLDPDTPLVRRPPFRAPHHSATTAAVVGGGSGVPRPGAVSLAHRGVLLLDEAPEFSPSVLDALRQPLESGTVVLSRAGGTARYPARCTLVLASNPCPCGLSVGKGLDCRCTPLARRRYLGRLSGPLLDRVDLRVEVRPALGAGSTLEGESTAVVAARVREARARAAHRYADTPWRTNAEVPGRELRGRWRVEEARAVEDAVRRGSLTLRGADRTLRVAWTLCDLAGRARPSSSDVAAALGLRLAGGAGVAA</sequence>
<dbReference type="PRINTS" id="PR01657">
    <property type="entry name" value="MCMFAMILY"/>
</dbReference>
<dbReference type="RefSeq" id="WP_121192412.1">
    <property type="nucleotide sequence ID" value="NZ_RBWV01000010.1"/>
</dbReference>